<dbReference type="EC" id="6.3.2.2" evidence="1"/>
<dbReference type="AlphaFoldDB" id="A0A379ABU9"/>
<evidence type="ECO:0000313" key="1">
    <source>
        <dbReference type="EMBL" id="SUB15364.1"/>
    </source>
</evidence>
<dbReference type="Proteomes" id="UP000254640">
    <property type="component" value="Unassembled WGS sequence"/>
</dbReference>
<dbReference type="SUPFAM" id="SSF55931">
    <property type="entry name" value="Glutamine synthetase/guanido kinase"/>
    <property type="match status" value="1"/>
</dbReference>
<evidence type="ECO:0000313" key="2">
    <source>
        <dbReference type="Proteomes" id="UP000254640"/>
    </source>
</evidence>
<dbReference type="PANTHER" id="PTHR38761">
    <property type="entry name" value="GLUTAMATE--CYSTEINE LIGASE"/>
    <property type="match status" value="1"/>
</dbReference>
<keyword evidence="1" id="KW-0436">Ligase</keyword>
<dbReference type="EMBL" id="UGSO01000001">
    <property type="protein sequence ID" value="SUB15364.1"/>
    <property type="molecule type" value="Genomic_DNA"/>
</dbReference>
<reference evidence="1 2" key="1">
    <citation type="submission" date="2018-06" db="EMBL/GenBank/DDBJ databases">
        <authorList>
            <consortium name="Pathogen Informatics"/>
            <person name="Doyle S."/>
        </authorList>
    </citation>
    <scope>NUCLEOTIDE SEQUENCE [LARGE SCALE GENOMIC DNA]</scope>
    <source>
        <strain evidence="1 2">NCTC9381</strain>
    </source>
</reference>
<dbReference type="GO" id="GO:0004357">
    <property type="term" value="F:glutamate-cysteine ligase activity"/>
    <property type="evidence" value="ECO:0007669"/>
    <property type="project" value="UniProtKB-EC"/>
</dbReference>
<gene>
    <name evidence="1" type="primary">gshA_3</name>
    <name evidence="1" type="ORF">NCTC9381_01240</name>
</gene>
<dbReference type="InterPro" id="IPR014746">
    <property type="entry name" value="Gln_synth/guanido_kin_cat_dom"/>
</dbReference>
<dbReference type="GO" id="GO:0046872">
    <property type="term" value="F:metal ion binding"/>
    <property type="evidence" value="ECO:0007669"/>
    <property type="project" value="TreeGrafter"/>
</dbReference>
<accession>A0A379ABU9</accession>
<dbReference type="Gene3D" id="3.30.590.20">
    <property type="match status" value="1"/>
</dbReference>
<proteinExistence type="predicted"/>
<organism evidence="1 2">
    <name type="scientific">Enterobacter agglomerans</name>
    <name type="common">Erwinia herbicola</name>
    <name type="synonym">Pantoea agglomerans</name>
    <dbReference type="NCBI Taxonomy" id="549"/>
    <lineage>
        <taxon>Bacteria</taxon>
        <taxon>Pseudomonadati</taxon>
        <taxon>Pseudomonadota</taxon>
        <taxon>Gammaproteobacteria</taxon>
        <taxon>Enterobacterales</taxon>
        <taxon>Erwiniaceae</taxon>
        <taxon>Pantoea</taxon>
        <taxon>Pantoea agglomerans group</taxon>
    </lineage>
</organism>
<sequence>MKWAKPCFADLRRVAEVLDSHNQDSTEYQQVCDQLVASFDDPELTYSARILQAMKDNGVTGTGVALAEQYRHLLCEEPLEVLTEEDFTRQAQASVAAQQQLEANDKLDFEAYLASREG</sequence>
<keyword evidence="2" id="KW-1185">Reference proteome</keyword>
<protein>
    <submittedName>
        <fullName evidence="1">Glutamate--cysteine ligase</fullName>
        <ecNumber evidence="1">6.3.2.2</ecNumber>
    </submittedName>
</protein>
<dbReference type="PANTHER" id="PTHR38761:SF1">
    <property type="entry name" value="GLUTAMATE--CYSTEINE LIGASE"/>
    <property type="match status" value="1"/>
</dbReference>
<dbReference type="InterPro" id="IPR006334">
    <property type="entry name" value="Glut_cys_ligase"/>
</dbReference>
<name>A0A379ABU9_ENTAG</name>
<dbReference type="GO" id="GO:0006750">
    <property type="term" value="P:glutathione biosynthetic process"/>
    <property type="evidence" value="ECO:0007669"/>
    <property type="project" value="InterPro"/>
</dbReference>
<dbReference type="GO" id="GO:0005829">
    <property type="term" value="C:cytosol"/>
    <property type="evidence" value="ECO:0007669"/>
    <property type="project" value="TreeGrafter"/>
</dbReference>